<dbReference type="AlphaFoldDB" id="A0A134AG00"/>
<evidence type="ECO:0000313" key="1">
    <source>
        <dbReference type="EMBL" id="KXB66575.1"/>
    </source>
</evidence>
<accession>A0A134AG00</accession>
<dbReference type="EMBL" id="LSDD01000075">
    <property type="protein sequence ID" value="KXB66575.1"/>
    <property type="molecule type" value="Genomic_DNA"/>
</dbReference>
<protein>
    <submittedName>
        <fullName evidence="1">Uncharacterized protein</fullName>
    </submittedName>
</protein>
<organism evidence="1 2">
    <name type="scientific">Leptotrichia wadei</name>
    <dbReference type="NCBI Taxonomy" id="157687"/>
    <lineage>
        <taxon>Bacteria</taxon>
        <taxon>Fusobacteriati</taxon>
        <taxon>Fusobacteriota</taxon>
        <taxon>Fusobacteriia</taxon>
        <taxon>Fusobacteriales</taxon>
        <taxon>Leptotrichiaceae</taxon>
        <taxon>Leptotrichia</taxon>
    </lineage>
</organism>
<sequence>MGCIDERRKNIMIWKFYLLNGIVSLDKFVIKEKMKKGSVI</sequence>
<name>A0A134AG00_9FUSO</name>
<dbReference type="STRING" id="157687.HMPREF3180_01006"/>
<evidence type="ECO:0000313" key="2">
    <source>
        <dbReference type="Proteomes" id="UP000070483"/>
    </source>
</evidence>
<dbReference type="PATRIC" id="fig|157687.3.peg.1002"/>
<comment type="caution">
    <text evidence="1">The sequence shown here is derived from an EMBL/GenBank/DDBJ whole genome shotgun (WGS) entry which is preliminary data.</text>
</comment>
<dbReference type="Proteomes" id="UP000070483">
    <property type="component" value="Unassembled WGS sequence"/>
</dbReference>
<reference evidence="2" key="1">
    <citation type="submission" date="2016-01" db="EMBL/GenBank/DDBJ databases">
        <authorList>
            <person name="Mitreva M."/>
            <person name="Pepin K.H."/>
            <person name="Mihindukulasuriya K.A."/>
            <person name="Fulton R."/>
            <person name="Fronick C."/>
            <person name="O'Laughlin M."/>
            <person name="Miner T."/>
            <person name="Herter B."/>
            <person name="Rosa B.A."/>
            <person name="Cordes M."/>
            <person name="Tomlinson C."/>
            <person name="Wollam A."/>
            <person name="Palsikar V.B."/>
            <person name="Mardis E.R."/>
            <person name="Wilson R.K."/>
        </authorList>
    </citation>
    <scope>NUCLEOTIDE SEQUENCE [LARGE SCALE GENOMIC DNA]</scope>
    <source>
        <strain evidence="2">KA00185</strain>
    </source>
</reference>
<keyword evidence="2" id="KW-1185">Reference proteome</keyword>
<gene>
    <name evidence="1" type="ORF">HMPREF3180_01006</name>
</gene>
<proteinExistence type="predicted"/>